<reference evidence="1 2" key="1">
    <citation type="journal article" date="2021" name="Hortic Res">
        <title>High-quality reference genome and annotation aids understanding of berry development for evergreen blueberry (Vaccinium darrowii).</title>
        <authorList>
            <person name="Yu J."/>
            <person name="Hulse-Kemp A.M."/>
            <person name="Babiker E."/>
            <person name="Staton M."/>
        </authorList>
    </citation>
    <scope>NUCLEOTIDE SEQUENCE [LARGE SCALE GENOMIC DNA]</scope>
    <source>
        <strain evidence="2">cv. NJ 8807/NJ 8810</strain>
        <tissue evidence="1">Young leaf</tissue>
    </source>
</reference>
<name>A0ACB7XCY6_9ERIC</name>
<evidence type="ECO:0000313" key="1">
    <source>
        <dbReference type="EMBL" id="KAH7838567.1"/>
    </source>
</evidence>
<proteinExistence type="predicted"/>
<dbReference type="EMBL" id="CM037156">
    <property type="protein sequence ID" value="KAH7838567.1"/>
    <property type="molecule type" value="Genomic_DNA"/>
</dbReference>
<sequence>MITELPSFISMLNDMKILDLRACHNLELIPDNIGLLKNLTHLDMSECYFLEYMPKGIAELSNLKVLKGFIVGDYGYEEDPCTLYDLSILQKLRKLNIYTNSEDFPYNFELWDIAKLEGLQNLTINWGGYPFVRGYGGHTYALQAEKRHNRAIMERVRVMKAAFLFQGAGRGNPDQTPSPDQTLSKLQKLDQTPSKRQLPSKLQKMDLLAFPGTSLPYG</sequence>
<protein>
    <submittedName>
        <fullName evidence="1">Uncharacterized protein</fullName>
    </submittedName>
</protein>
<dbReference type="Proteomes" id="UP000828048">
    <property type="component" value="Chromosome 6"/>
</dbReference>
<gene>
    <name evidence="1" type="ORF">Vadar_028268</name>
</gene>
<keyword evidence="2" id="KW-1185">Reference proteome</keyword>
<organism evidence="1 2">
    <name type="scientific">Vaccinium darrowii</name>
    <dbReference type="NCBI Taxonomy" id="229202"/>
    <lineage>
        <taxon>Eukaryota</taxon>
        <taxon>Viridiplantae</taxon>
        <taxon>Streptophyta</taxon>
        <taxon>Embryophyta</taxon>
        <taxon>Tracheophyta</taxon>
        <taxon>Spermatophyta</taxon>
        <taxon>Magnoliopsida</taxon>
        <taxon>eudicotyledons</taxon>
        <taxon>Gunneridae</taxon>
        <taxon>Pentapetalae</taxon>
        <taxon>asterids</taxon>
        <taxon>Ericales</taxon>
        <taxon>Ericaceae</taxon>
        <taxon>Vaccinioideae</taxon>
        <taxon>Vaccinieae</taxon>
        <taxon>Vaccinium</taxon>
    </lineage>
</organism>
<accession>A0ACB7XCY6</accession>
<evidence type="ECO:0000313" key="2">
    <source>
        <dbReference type="Proteomes" id="UP000828048"/>
    </source>
</evidence>
<comment type="caution">
    <text evidence="1">The sequence shown here is derived from an EMBL/GenBank/DDBJ whole genome shotgun (WGS) entry which is preliminary data.</text>
</comment>